<reference evidence="1 2" key="1">
    <citation type="submission" date="2016-04" db="EMBL/GenBank/DDBJ databases">
        <title>Genome analyses suggest a sexual origin of heterokaryosis in a supposedly ancient asexual fungus.</title>
        <authorList>
            <person name="Ropars J."/>
            <person name="Sedzielewska K."/>
            <person name="Noel J."/>
            <person name="Charron P."/>
            <person name="Farinelli L."/>
            <person name="Marton T."/>
            <person name="Kruger M."/>
            <person name="Pelin A."/>
            <person name="Brachmann A."/>
            <person name="Corradi N."/>
        </authorList>
    </citation>
    <scope>NUCLEOTIDE SEQUENCE [LARGE SCALE GENOMIC DNA]</scope>
    <source>
        <strain evidence="1 2">C2</strain>
    </source>
</reference>
<reference evidence="1 2" key="2">
    <citation type="submission" date="2017-10" db="EMBL/GenBank/DDBJ databases">
        <title>Extensive intraspecific genome diversity in a model arbuscular mycorrhizal fungus.</title>
        <authorList>
            <person name="Chen E.C.H."/>
            <person name="Morin E."/>
            <person name="Baudet D."/>
            <person name="Noel J."/>
            <person name="Ndikumana S."/>
            <person name="Charron P."/>
            <person name="St-Onge C."/>
            <person name="Giorgi J."/>
            <person name="Grigoriev I.V."/>
            <person name="Roux C."/>
            <person name="Martin F.M."/>
            <person name="Corradi N."/>
        </authorList>
    </citation>
    <scope>NUCLEOTIDE SEQUENCE [LARGE SCALE GENOMIC DNA]</scope>
    <source>
        <strain evidence="1 2">C2</strain>
    </source>
</reference>
<name>A0A2N1NX31_9GLOM</name>
<comment type="caution">
    <text evidence="1">The sequence shown here is derived from an EMBL/GenBank/DDBJ whole genome shotgun (WGS) entry which is preliminary data.</text>
</comment>
<evidence type="ECO:0000313" key="1">
    <source>
        <dbReference type="EMBL" id="PKK78432.1"/>
    </source>
</evidence>
<dbReference type="EMBL" id="LLXL01000083">
    <property type="protein sequence ID" value="PKK78432.1"/>
    <property type="molecule type" value="Genomic_DNA"/>
</dbReference>
<organism evidence="1 2">
    <name type="scientific">Rhizophagus irregularis</name>
    <dbReference type="NCBI Taxonomy" id="588596"/>
    <lineage>
        <taxon>Eukaryota</taxon>
        <taxon>Fungi</taxon>
        <taxon>Fungi incertae sedis</taxon>
        <taxon>Mucoromycota</taxon>
        <taxon>Glomeromycotina</taxon>
        <taxon>Glomeromycetes</taxon>
        <taxon>Glomerales</taxon>
        <taxon>Glomeraceae</taxon>
        <taxon>Rhizophagus</taxon>
    </lineage>
</organism>
<proteinExistence type="predicted"/>
<dbReference type="AlphaFoldDB" id="A0A2N1NX31"/>
<gene>
    <name evidence="1" type="ORF">RhiirC2_770244</name>
</gene>
<dbReference type="Proteomes" id="UP000233469">
    <property type="component" value="Unassembled WGS sequence"/>
</dbReference>
<evidence type="ECO:0000313" key="2">
    <source>
        <dbReference type="Proteomes" id="UP000233469"/>
    </source>
</evidence>
<protein>
    <submittedName>
        <fullName evidence="1">Uncharacterized protein</fullName>
    </submittedName>
</protein>
<accession>A0A2N1NX31</accession>
<sequence>MNKVDNSVKLQTVGVIHSGTYVCCIQRSESMQVSDNEKKFSDVLMLLTAVLNFKAIAKKIAEAVQKKLKIKEVILPKHSRKLRLQVDYSDEG</sequence>